<dbReference type="EMBL" id="JAGGNH010000002">
    <property type="protein sequence ID" value="KAJ0982538.1"/>
    <property type="molecule type" value="Genomic_DNA"/>
</dbReference>
<reference evidence="5" key="1">
    <citation type="submission" date="2021-03" db="EMBL/GenBank/DDBJ databases">
        <authorList>
            <person name="Li Z."/>
            <person name="Yang C."/>
        </authorList>
    </citation>
    <scope>NUCLEOTIDE SEQUENCE</scope>
    <source>
        <strain evidence="5">Dzin_1.0</strain>
        <tissue evidence="5">Leaf</tissue>
    </source>
</reference>
<keyword evidence="4" id="KW-0539">Nucleus</keyword>
<sequence>MEMRAAWMVQAADSLLKLVFELKQTSIFSGFGSLNEHVDRRIIEFEQQAEKTNQMLERIGEQALAGVKELETHYCSSDLRTSHSKES</sequence>
<dbReference type="GO" id="GO:0016592">
    <property type="term" value="C:mediator complex"/>
    <property type="evidence" value="ECO:0007669"/>
    <property type="project" value="InterPro"/>
</dbReference>
<evidence type="ECO:0000313" key="6">
    <source>
        <dbReference type="Proteomes" id="UP001085076"/>
    </source>
</evidence>
<dbReference type="OrthoDB" id="203279at2759"/>
<dbReference type="GO" id="GO:0003712">
    <property type="term" value="F:transcription coregulator activity"/>
    <property type="evidence" value="ECO:0007669"/>
    <property type="project" value="InterPro"/>
</dbReference>
<name>A0A9D5D1S9_9LILI</name>
<keyword evidence="6" id="KW-1185">Reference proteome</keyword>
<gene>
    <name evidence="5" type="ORF">J5N97_010793</name>
</gene>
<dbReference type="GO" id="GO:0006357">
    <property type="term" value="P:regulation of transcription by RNA polymerase II"/>
    <property type="evidence" value="ECO:0007669"/>
    <property type="project" value="InterPro"/>
</dbReference>
<dbReference type="PANTHER" id="PTHR12434:SF6">
    <property type="entry name" value="MEDIATOR OF RNA POLYMERASE II TRANSCRIPTION SUBUNIT 22"/>
    <property type="match status" value="1"/>
</dbReference>
<accession>A0A9D5D1S9</accession>
<organism evidence="5 6">
    <name type="scientific">Dioscorea zingiberensis</name>
    <dbReference type="NCBI Taxonomy" id="325984"/>
    <lineage>
        <taxon>Eukaryota</taxon>
        <taxon>Viridiplantae</taxon>
        <taxon>Streptophyta</taxon>
        <taxon>Embryophyta</taxon>
        <taxon>Tracheophyta</taxon>
        <taxon>Spermatophyta</taxon>
        <taxon>Magnoliopsida</taxon>
        <taxon>Liliopsida</taxon>
        <taxon>Dioscoreales</taxon>
        <taxon>Dioscoreaceae</taxon>
        <taxon>Dioscorea</taxon>
    </lineage>
</organism>
<dbReference type="PANTHER" id="PTHR12434">
    <property type="entry name" value="MEDIATOR OF RNA POLYMERASE II TRANSCRIPTION SUBUNIT 22"/>
    <property type="match status" value="1"/>
</dbReference>
<keyword evidence="2" id="KW-0805">Transcription regulation</keyword>
<dbReference type="Proteomes" id="UP001085076">
    <property type="component" value="Miscellaneous, Linkage group lg02"/>
</dbReference>
<evidence type="ECO:0000256" key="2">
    <source>
        <dbReference type="ARBA" id="ARBA00023015"/>
    </source>
</evidence>
<protein>
    <submittedName>
        <fullName evidence="5">Uncharacterized protein</fullName>
    </submittedName>
</protein>
<evidence type="ECO:0000256" key="1">
    <source>
        <dbReference type="ARBA" id="ARBA00004123"/>
    </source>
</evidence>
<reference evidence="5" key="2">
    <citation type="journal article" date="2022" name="Hortic Res">
        <title>The genome of Dioscorea zingiberensis sheds light on the biosynthesis, origin and evolution of the medicinally important diosgenin saponins.</title>
        <authorList>
            <person name="Li Y."/>
            <person name="Tan C."/>
            <person name="Li Z."/>
            <person name="Guo J."/>
            <person name="Li S."/>
            <person name="Chen X."/>
            <person name="Wang C."/>
            <person name="Dai X."/>
            <person name="Yang H."/>
            <person name="Song W."/>
            <person name="Hou L."/>
            <person name="Xu J."/>
            <person name="Tong Z."/>
            <person name="Xu A."/>
            <person name="Yuan X."/>
            <person name="Wang W."/>
            <person name="Yang Q."/>
            <person name="Chen L."/>
            <person name="Sun Z."/>
            <person name="Wang K."/>
            <person name="Pan B."/>
            <person name="Chen J."/>
            <person name="Bao Y."/>
            <person name="Liu F."/>
            <person name="Qi X."/>
            <person name="Gang D.R."/>
            <person name="Wen J."/>
            <person name="Li J."/>
        </authorList>
    </citation>
    <scope>NUCLEOTIDE SEQUENCE</scope>
    <source>
        <strain evidence="5">Dzin_1.0</strain>
    </source>
</reference>
<keyword evidence="3" id="KW-0804">Transcription</keyword>
<evidence type="ECO:0000313" key="5">
    <source>
        <dbReference type="EMBL" id="KAJ0982538.1"/>
    </source>
</evidence>
<comment type="caution">
    <text evidence="5">The sequence shown here is derived from an EMBL/GenBank/DDBJ whole genome shotgun (WGS) entry which is preliminary data.</text>
</comment>
<dbReference type="AlphaFoldDB" id="A0A9D5D1S9"/>
<evidence type="ECO:0000256" key="3">
    <source>
        <dbReference type="ARBA" id="ARBA00023163"/>
    </source>
</evidence>
<dbReference type="InterPro" id="IPR009332">
    <property type="entry name" value="Med22"/>
</dbReference>
<evidence type="ECO:0000256" key="4">
    <source>
        <dbReference type="ARBA" id="ARBA00023242"/>
    </source>
</evidence>
<proteinExistence type="predicted"/>
<dbReference type="Pfam" id="PF06179">
    <property type="entry name" value="Med22"/>
    <property type="match status" value="1"/>
</dbReference>
<comment type="subcellular location">
    <subcellularLocation>
        <location evidence="1">Nucleus</location>
    </subcellularLocation>
</comment>